<dbReference type="InterPro" id="IPR010093">
    <property type="entry name" value="SinI_DNA-bd"/>
</dbReference>
<evidence type="ECO:0000313" key="3">
    <source>
        <dbReference type="Proteomes" id="UP000003671"/>
    </source>
</evidence>
<dbReference type="SUPFAM" id="SSF46955">
    <property type="entry name" value="Putative DNA-binding domain"/>
    <property type="match status" value="1"/>
</dbReference>
<comment type="caution">
    <text evidence="2">The sequence shown here is derived from an EMBL/GenBank/DDBJ whole genome shotgun (WGS) entry which is preliminary data.</text>
</comment>
<dbReference type="EMBL" id="ABWK02000001">
    <property type="protein sequence ID" value="EEX70057.1"/>
    <property type="molecule type" value="Genomic_DNA"/>
</dbReference>
<dbReference type="RefSeq" id="WP_005839093.1">
    <property type="nucleotide sequence ID" value="NZ_GG697141.2"/>
</dbReference>
<dbReference type="HOGENOM" id="CLU_140176_10_2_9"/>
<accession>C9KJJ1</accession>
<organism evidence="2 3">
    <name type="scientific">Mitsuokella multacida DSM 20544</name>
    <dbReference type="NCBI Taxonomy" id="500635"/>
    <lineage>
        <taxon>Bacteria</taxon>
        <taxon>Bacillati</taxon>
        <taxon>Bacillota</taxon>
        <taxon>Negativicutes</taxon>
        <taxon>Selenomonadales</taxon>
        <taxon>Selenomonadaceae</taxon>
        <taxon>Mitsuokella</taxon>
    </lineage>
</organism>
<dbReference type="GO" id="GO:0003677">
    <property type="term" value="F:DNA binding"/>
    <property type="evidence" value="ECO:0007669"/>
    <property type="project" value="InterPro"/>
</dbReference>
<dbReference type="InterPro" id="IPR009061">
    <property type="entry name" value="DNA-bd_dom_put_sf"/>
</dbReference>
<evidence type="ECO:0000259" key="1">
    <source>
        <dbReference type="Pfam" id="PF12728"/>
    </source>
</evidence>
<proteinExistence type="predicted"/>
<name>C9KJJ1_9FIRM</name>
<keyword evidence="3" id="KW-1185">Reference proteome</keyword>
<dbReference type="NCBIfam" id="TIGR01764">
    <property type="entry name" value="excise"/>
    <property type="match status" value="1"/>
</dbReference>
<gene>
    <name evidence="2" type="ORF">MITSMUL_03190</name>
</gene>
<dbReference type="Proteomes" id="UP000003671">
    <property type="component" value="Unassembled WGS sequence"/>
</dbReference>
<dbReference type="STRING" id="500635.MITSMUL_03190"/>
<dbReference type="AlphaFoldDB" id="C9KJJ1"/>
<dbReference type="InterPro" id="IPR041657">
    <property type="entry name" value="HTH_17"/>
</dbReference>
<reference evidence="2" key="1">
    <citation type="submission" date="2009-09" db="EMBL/GenBank/DDBJ databases">
        <authorList>
            <person name="Weinstock G."/>
            <person name="Sodergren E."/>
            <person name="Clifton S."/>
            <person name="Fulton L."/>
            <person name="Fulton B."/>
            <person name="Courtney L."/>
            <person name="Fronick C."/>
            <person name="Harrison M."/>
            <person name="Strong C."/>
            <person name="Farmer C."/>
            <person name="Delahaunty K."/>
            <person name="Markovic C."/>
            <person name="Hall O."/>
            <person name="Minx P."/>
            <person name="Tomlinson C."/>
            <person name="Mitreva M."/>
            <person name="Nelson J."/>
            <person name="Hou S."/>
            <person name="Wollam A."/>
            <person name="Pepin K.H."/>
            <person name="Johnson M."/>
            <person name="Bhonagiri V."/>
            <person name="Nash W.E."/>
            <person name="Warren W."/>
            <person name="Chinwalla A."/>
            <person name="Mardis E.R."/>
            <person name="Wilson R.K."/>
        </authorList>
    </citation>
    <scope>NUCLEOTIDE SEQUENCE [LARGE SCALE GENOMIC DNA]</scope>
    <source>
        <strain evidence="2">DSM 20544</strain>
    </source>
</reference>
<dbReference type="Pfam" id="PF12728">
    <property type="entry name" value="HTH_17"/>
    <property type="match status" value="1"/>
</dbReference>
<protein>
    <submittedName>
        <fullName evidence="2">DNA binding domain, excisionase family</fullName>
    </submittedName>
</protein>
<feature type="domain" description="Helix-turn-helix" evidence="1">
    <location>
        <begin position="2"/>
        <end position="50"/>
    </location>
</feature>
<evidence type="ECO:0000313" key="2">
    <source>
        <dbReference type="EMBL" id="EEX70057.1"/>
    </source>
</evidence>
<sequence>MFYTVKDVAEMLKIPESTVYEYVRNHVIPSFKMGKHVRIRKQDLDECIERLMK</sequence>
<dbReference type="GeneID" id="99991580"/>